<dbReference type="GO" id="GO:0046522">
    <property type="term" value="F:S-methyl-5-thioribose kinase activity"/>
    <property type="evidence" value="ECO:0007669"/>
    <property type="project" value="UniProtKB-EC"/>
</dbReference>
<evidence type="ECO:0000259" key="6">
    <source>
        <dbReference type="Pfam" id="PF01636"/>
    </source>
</evidence>
<protein>
    <submittedName>
        <fullName evidence="7">5-methylthioribose kinase</fullName>
        <ecNumber evidence="7">2.7.1.100</ecNumber>
    </submittedName>
</protein>
<keyword evidence="5" id="KW-0067">ATP-binding</keyword>
<dbReference type="InterPro" id="IPR002575">
    <property type="entry name" value="Aminoglycoside_PTrfase"/>
</dbReference>
<dbReference type="SUPFAM" id="SSF56112">
    <property type="entry name" value="Protein kinase-like (PK-like)"/>
    <property type="match status" value="1"/>
</dbReference>
<evidence type="ECO:0000256" key="2">
    <source>
        <dbReference type="ARBA" id="ARBA00022679"/>
    </source>
</evidence>
<name>A0ABQ0J7J4_9VIBR</name>
<proteinExistence type="inferred from homology"/>
<organism evidence="7 8">
    <name type="scientific">Vibrio variabilis</name>
    <dbReference type="NCBI Taxonomy" id="990271"/>
    <lineage>
        <taxon>Bacteria</taxon>
        <taxon>Pseudomonadati</taxon>
        <taxon>Pseudomonadota</taxon>
        <taxon>Gammaproteobacteria</taxon>
        <taxon>Vibrionales</taxon>
        <taxon>Vibrionaceae</taxon>
        <taxon>Vibrio</taxon>
    </lineage>
</organism>
<dbReference type="PROSITE" id="PS51257">
    <property type="entry name" value="PROKAR_LIPOPROTEIN"/>
    <property type="match status" value="1"/>
</dbReference>
<dbReference type="PANTHER" id="PTHR34273">
    <property type="entry name" value="METHYLTHIORIBOSE KINASE"/>
    <property type="match status" value="1"/>
</dbReference>
<comment type="caution">
    <text evidence="7">The sequence shown here is derived from an EMBL/GenBank/DDBJ whole genome shotgun (WGS) entry which is preliminary data.</text>
</comment>
<dbReference type="EC" id="2.7.1.100" evidence="7"/>
<keyword evidence="8" id="KW-1185">Reference proteome</keyword>
<evidence type="ECO:0000256" key="1">
    <source>
        <dbReference type="ARBA" id="ARBA00010165"/>
    </source>
</evidence>
<reference evidence="8" key="1">
    <citation type="submission" date="2014-09" db="EMBL/GenBank/DDBJ databases">
        <title>Vibrio variabilis JCM 19239. (C206) whole genome shotgun sequence.</title>
        <authorList>
            <person name="Sawabe T."/>
            <person name="Meirelles P."/>
            <person name="Nakanishi M."/>
            <person name="Sayaka M."/>
            <person name="Hattori M."/>
            <person name="Ohkuma M."/>
        </authorList>
    </citation>
    <scope>NUCLEOTIDE SEQUENCE [LARGE SCALE GENOMIC DNA]</scope>
    <source>
        <strain evidence="8">JCM 19239</strain>
    </source>
</reference>
<gene>
    <name evidence="7" type="ORF">JCM19239_7350</name>
</gene>
<dbReference type="PANTHER" id="PTHR34273:SF2">
    <property type="entry name" value="METHYLTHIORIBOSE KINASE"/>
    <property type="match status" value="1"/>
</dbReference>
<comment type="similarity">
    <text evidence="1">Belongs to the methylthioribose kinase family.</text>
</comment>
<keyword evidence="3" id="KW-0547">Nucleotide-binding</keyword>
<dbReference type="InterPro" id="IPR011009">
    <property type="entry name" value="Kinase-like_dom_sf"/>
</dbReference>
<sequence>MIIDLLKHYGVVKQDRATATPLTGGVSCEIFLIEDGDDRFVAKRALSQLKVAEEWLADPSRNKYEQRYLKYVGEKHPTWVPTIRNSFEDENLFIMEFFPECFRDWKKYLLEGDIKPQVATNIGAALGTIHAMSWDDQNAKTWFDSDANFHELRLSPYFEFMRTKHPQLESRLSALVETIETTKLCLIHGDFSPKNILVASNEIKIVDCEVAWFGDPSFDIGFLIHHLILKYLHFNNEQFLNLASAFIDSYQLALGADKLAQINESHTVETTLMLMLARIDGKSPVEYLTEPQREAIRAKVFNLLGQDIASLDYLLQGVKA</sequence>
<dbReference type="Gene3D" id="3.30.200.20">
    <property type="entry name" value="Phosphorylase Kinase, domain 1"/>
    <property type="match status" value="1"/>
</dbReference>
<feature type="domain" description="Aminoglycoside phosphotransferase" evidence="6">
    <location>
        <begin position="19"/>
        <end position="231"/>
    </location>
</feature>
<keyword evidence="4 7" id="KW-0418">Kinase</keyword>
<evidence type="ECO:0000256" key="3">
    <source>
        <dbReference type="ARBA" id="ARBA00022741"/>
    </source>
</evidence>
<evidence type="ECO:0000256" key="5">
    <source>
        <dbReference type="ARBA" id="ARBA00022840"/>
    </source>
</evidence>
<accession>A0ABQ0J7J4</accession>
<keyword evidence="2 7" id="KW-0808">Transferase</keyword>
<evidence type="ECO:0000256" key="4">
    <source>
        <dbReference type="ARBA" id="ARBA00022777"/>
    </source>
</evidence>
<dbReference type="Gene3D" id="3.90.1200.10">
    <property type="match status" value="1"/>
</dbReference>
<dbReference type="EMBL" id="BBMS01000005">
    <property type="protein sequence ID" value="GAL24750.1"/>
    <property type="molecule type" value="Genomic_DNA"/>
</dbReference>
<evidence type="ECO:0000313" key="8">
    <source>
        <dbReference type="Proteomes" id="UP000029223"/>
    </source>
</evidence>
<dbReference type="Pfam" id="PF01636">
    <property type="entry name" value="APH"/>
    <property type="match status" value="1"/>
</dbReference>
<evidence type="ECO:0000313" key="7">
    <source>
        <dbReference type="EMBL" id="GAL24750.1"/>
    </source>
</evidence>
<dbReference type="Proteomes" id="UP000029223">
    <property type="component" value="Unassembled WGS sequence"/>
</dbReference>